<feature type="transmembrane region" description="Helical" evidence="2">
    <location>
        <begin position="12"/>
        <end position="32"/>
    </location>
</feature>
<dbReference type="EMBL" id="JAOYOD010000001">
    <property type="protein sequence ID" value="MCV9385950.1"/>
    <property type="molecule type" value="Genomic_DNA"/>
</dbReference>
<sequence length="213" mass="23938">MIDPSNQKSKPVVVFLIIILVLAVLVGAWYGFMYKPEQEAKEKARLEQVARKKAEEEKKKKAAQNKAKYEKLIASADEAFEAEQWETAQSLYTKASAILSKETYPKDQLALISAKLQELAAQEERRAAGEIESVTTPTQRFYVIVSSCVDDDLALDYAKKLSKEGENVKLVEHNFNELPFFGVSLADYGTRDQAEVASESLTGYGDEVWVLKY</sequence>
<evidence type="ECO:0008006" key="5">
    <source>
        <dbReference type="Google" id="ProtNLM"/>
    </source>
</evidence>
<keyword evidence="2" id="KW-0812">Transmembrane</keyword>
<dbReference type="RefSeq" id="WP_264136732.1">
    <property type="nucleotide sequence ID" value="NZ_JAOYOD010000001.1"/>
</dbReference>
<comment type="caution">
    <text evidence="3">The sequence shown here is derived from an EMBL/GenBank/DDBJ whole genome shotgun (WGS) entry which is preliminary data.</text>
</comment>
<keyword evidence="1" id="KW-0175">Coiled coil</keyword>
<reference evidence="3 4" key="1">
    <citation type="submission" date="2022-10" db="EMBL/GenBank/DDBJ databases">
        <title>Comparative genomics and taxonomic characterization of three novel marine species of genus Reichenbachiella exhibiting antioxidant and polysaccharide degradation activities.</title>
        <authorList>
            <person name="Muhammad N."/>
            <person name="Lee Y.-J."/>
            <person name="Ko J."/>
            <person name="Kim S.-G."/>
        </authorList>
    </citation>
    <scope>NUCLEOTIDE SEQUENCE [LARGE SCALE GENOMIC DNA]</scope>
    <source>
        <strain evidence="3 4">ABR2-5</strain>
    </source>
</reference>
<evidence type="ECO:0000313" key="4">
    <source>
        <dbReference type="Proteomes" id="UP001300692"/>
    </source>
</evidence>
<gene>
    <name evidence="3" type="ORF">N7U62_04710</name>
</gene>
<proteinExistence type="predicted"/>
<organism evidence="3 4">
    <name type="scientific">Reichenbachiella ulvae</name>
    <dbReference type="NCBI Taxonomy" id="2980104"/>
    <lineage>
        <taxon>Bacteria</taxon>
        <taxon>Pseudomonadati</taxon>
        <taxon>Bacteroidota</taxon>
        <taxon>Cytophagia</taxon>
        <taxon>Cytophagales</taxon>
        <taxon>Reichenbachiellaceae</taxon>
        <taxon>Reichenbachiella</taxon>
    </lineage>
</organism>
<evidence type="ECO:0000313" key="3">
    <source>
        <dbReference type="EMBL" id="MCV9385950.1"/>
    </source>
</evidence>
<accession>A0ABT3CR42</accession>
<evidence type="ECO:0000256" key="1">
    <source>
        <dbReference type="SAM" id="Coils"/>
    </source>
</evidence>
<keyword evidence="2" id="KW-1133">Transmembrane helix</keyword>
<feature type="coiled-coil region" evidence="1">
    <location>
        <begin position="37"/>
        <end position="79"/>
    </location>
</feature>
<keyword evidence="2" id="KW-0472">Membrane</keyword>
<keyword evidence="4" id="KW-1185">Reference proteome</keyword>
<dbReference type="Proteomes" id="UP001300692">
    <property type="component" value="Unassembled WGS sequence"/>
</dbReference>
<protein>
    <recommendedName>
        <fullName evidence="5">SPOR domain-containing protein</fullName>
    </recommendedName>
</protein>
<evidence type="ECO:0000256" key="2">
    <source>
        <dbReference type="SAM" id="Phobius"/>
    </source>
</evidence>
<name>A0ABT3CR42_9BACT</name>